<reference evidence="1 2" key="1">
    <citation type="submission" date="2020-08" db="EMBL/GenBank/DDBJ databases">
        <title>A Genomic Blueprint of the Chicken Gut Microbiome.</title>
        <authorList>
            <person name="Gilroy R."/>
            <person name="Ravi A."/>
            <person name="Getino M."/>
            <person name="Pursley I."/>
            <person name="Horton D.L."/>
            <person name="Alikhan N.-F."/>
            <person name="Baker D."/>
            <person name="Gharbi K."/>
            <person name="Hall N."/>
            <person name="Watson M."/>
            <person name="Adriaenssens E.M."/>
            <person name="Foster-Nyarko E."/>
            <person name="Jarju S."/>
            <person name="Secka A."/>
            <person name="Antonio M."/>
            <person name="Oren A."/>
            <person name="Chaudhuri R."/>
            <person name="La Ragione R.M."/>
            <person name="Hildebrand F."/>
            <person name="Pallen M.J."/>
        </authorList>
    </citation>
    <scope>NUCLEOTIDE SEQUENCE [LARGE SCALE GENOMIC DNA]</scope>
    <source>
        <strain evidence="1 2">Sa4CUA1</strain>
    </source>
</reference>
<dbReference type="SUPFAM" id="SSF52540">
    <property type="entry name" value="P-loop containing nucleoside triphosphate hydrolases"/>
    <property type="match status" value="1"/>
</dbReference>
<evidence type="ECO:0000313" key="2">
    <source>
        <dbReference type="Proteomes" id="UP000641803"/>
    </source>
</evidence>
<name>A0ABR8RPP2_9CELL</name>
<dbReference type="RefSeq" id="WP_191795198.1">
    <property type="nucleotide sequence ID" value="NZ_JACSQQ010000006.1"/>
</dbReference>
<gene>
    <name evidence="1" type="ORF">H9652_04865</name>
</gene>
<dbReference type="Gene3D" id="3.40.50.300">
    <property type="entry name" value="P-loop containing nucleotide triphosphate hydrolases"/>
    <property type="match status" value="1"/>
</dbReference>
<keyword evidence="1" id="KW-0067">ATP-binding</keyword>
<organism evidence="1 2">
    <name type="scientific">Oerskovia rustica</name>
    <dbReference type="NCBI Taxonomy" id="2762237"/>
    <lineage>
        <taxon>Bacteria</taxon>
        <taxon>Bacillati</taxon>
        <taxon>Actinomycetota</taxon>
        <taxon>Actinomycetes</taxon>
        <taxon>Micrococcales</taxon>
        <taxon>Cellulomonadaceae</taxon>
        <taxon>Oerskovia</taxon>
    </lineage>
</organism>
<sequence length="1025" mass="112682">MRDDDESDVGTAMDSGNDPAVALARMRYPSTMGLTFSVAASTSSVEVEVSVDRYHELVDPQEVAAAREEVARRAEERRTLLGDAAAIPGTEEPEKAETRASTQNDGLWKVARQEPTTFSVDVTVPGMGQEGVTDGLALRTVVRPVRDGAVSVTVVLVNTLVRPEKGYADALCWFRPRLVLTTPDGQFVDRRPDRDLAFQDDDERGGELLYRTERHLAVGHGCAVTWEEASLVQRLETTFFPSHDLRLARAERSDVPRLGMKALGVDDDRRALAGLVDVYEQWIAGQESRVPGLEARHVPTAERHLRDARRAVARMRDGIAVLDRDPEAARAFRVMNQVMQQQRVRQVMVRGGHTVPPDVEGQWRPFQMAFVLLNLASLADPRHPDRDMADLLWFPTGGGKTEAYLGLIAFVLVLRRLRGGPDQGAGVGVIMRYTLRLLTIQQFERASGLICALEEWRRREAAELREFSIGLWVGQGATPNGVKAAAEALKKMRDGGEPSDKGNPRQLLRCPWCGTPLPVDAYDADVREDRMTVRCPGDLCDFRDGLPVHLVDTDVYTTRPSLVIGTVDKFAMLAWRGEAGVVLGAFHDEKPDLIIQDELHLISGPLGTLVGLYETAVDALATSDEGVRPKLVASTATIRRATDQVRAVFDRTAQQFPPPGLDASDSFFAVDADPQDRPTRRYVGVMAPSTSHATLLVRVYAALLQAGYELDAPDAVRDAYWTMLGYFNSLRVLGAAFIQSLDDVPDRMKVVAARTGHQVRDIRDPREMTSRKKSSEIPDELARLGTSYPAVECPDIVLATNMISVGVDVDRLGLMGVMGQPQMTSEYIQATSRVGRAHPGLVVTMFNAAKSRDLSHYESFTSFHRALYKQVEATGATPFARRALDRALHGLLVILARHSVAGASGSKSVDVPVTSDAFDDLVEVIAARARSVDPDAENRVRVALEDLVESWFDAVEDGQVQKYEGWISAEGALMVPAGGAPFGQSGEVPPVEIFPVDEPAWPTLTSLRNIDRESTLRIVTRKRVK</sequence>
<proteinExistence type="predicted"/>
<dbReference type="EMBL" id="JACSQQ010000006">
    <property type="protein sequence ID" value="MBD7949741.1"/>
    <property type="molecule type" value="Genomic_DNA"/>
</dbReference>
<keyword evidence="1" id="KW-0378">Hydrolase</keyword>
<comment type="caution">
    <text evidence="1">The sequence shown here is derived from an EMBL/GenBank/DDBJ whole genome shotgun (WGS) entry which is preliminary data.</text>
</comment>
<keyword evidence="1" id="KW-0547">Nucleotide-binding</keyword>
<dbReference type="InterPro" id="IPR027417">
    <property type="entry name" value="P-loop_NTPase"/>
</dbReference>
<dbReference type="Proteomes" id="UP000641803">
    <property type="component" value="Unassembled WGS sequence"/>
</dbReference>
<accession>A0ABR8RPP2</accession>
<protein>
    <submittedName>
        <fullName evidence="1">Helicase</fullName>
    </submittedName>
</protein>
<dbReference type="GO" id="GO:0004386">
    <property type="term" value="F:helicase activity"/>
    <property type="evidence" value="ECO:0007669"/>
    <property type="project" value="UniProtKB-KW"/>
</dbReference>
<keyword evidence="2" id="KW-1185">Reference proteome</keyword>
<keyword evidence="1" id="KW-0347">Helicase</keyword>
<evidence type="ECO:0000313" key="1">
    <source>
        <dbReference type="EMBL" id="MBD7949741.1"/>
    </source>
</evidence>